<reference evidence="4 5" key="1">
    <citation type="submission" date="2016-07" db="EMBL/GenBank/DDBJ databases">
        <title>Pervasive Adenine N6-methylation of Active Genes in Fungi.</title>
        <authorList>
            <consortium name="DOE Joint Genome Institute"/>
            <person name="Mondo S.J."/>
            <person name="Dannebaum R.O."/>
            <person name="Kuo R.C."/>
            <person name="Labutti K."/>
            <person name="Haridas S."/>
            <person name="Kuo A."/>
            <person name="Salamov A."/>
            <person name="Ahrendt S.R."/>
            <person name="Lipzen A."/>
            <person name="Sullivan W."/>
            <person name="Andreopoulos W.B."/>
            <person name="Clum A."/>
            <person name="Lindquist E."/>
            <person name="Daum C."/>
            <person name="Ramamoorthy G.K."/>
            <person name="Gryganskyi A."/>
            <person name="Culley D."/>
            <person name="Magnuson J.K."/>
            <person name="James T.Y."/>
            <person name="O'Malley M.A."/>
            <person name="Stajich J.E."/>
            <person name="Spatafora J.W."/>
            <person name="Visel A."/>
            <person name="Grigoriev I.V."/>
        </authorList>
    </citation>
    <scope>NUCLEOTIDE SEQUENCE [LARGE SCALE GENOMIC DNA]</scope>
    <source>
        <strain evidence="4 5">PL171</strain>
    </source>
</reference>
<dbReference type="InterPro" id="IPR050785">
    <property type="entry name" value="PAN2-PAN3_catalytic_subunit"/>
</dbReference>
<dbReference type="PANTHER" id="PTHR15728:SF0">
    <property type="entry name" value="PAN2-PAN3 DEADENYLATION COMPLEX CATALYTIC SUBUNIT PAN2"/>
    <property type="match status" value="1"/>
</dbReference>
<evidence type="ECO:0000313" key="4">
    <source>
        <dbReference type="EMBL" id="ORZ34862.1"/>
    </source>
</evidence>
<dbReference type="InterPro" id="IPR036397">
    <property type="entry name" value="RNaseH_sf"/>
</dbReference>
<dbReference type="OrthoDB" id="16516at2759"/>
<dbReference type="Pfam" id="PF00929">
    <property type="entry name" value="RNase_T"/>
    <property type="match status" value="1"/>
</dbReference>
<accession>A0A1Y2HP13</accession>
<dbReference type="CDD" id="cd06143">
    <property type="entry name" value="PAN2_exo"/>
    <property type="match status" value="1"/>
</dbReference>
<dbReference type="AlphaFoldDB" id="A0A1Y2HP13"/>
<dbReference type="InterPro" id="IPR028881">
    <property type="entry name" value="PAN2_UCH_dom"/>
</dbReference>
<comment type="caution">
    <text evidence="4">The sequence shown here is derived from an EMBL/GenBank/DDBJ whole genome shotgun (WGS) entry which is preliminary data.</text>
</comment>
<dbReference type="SMART" id="SM00479">
    <property type="entry name" value="EXOIII"/>
    <property type="match status" value="1"/>
</dbReference>
<dbReference type="Proteomes" id="UP000193411">
    <property type="component" value="Unassembled WGS sequence"/>
</dbReference>
<dbReference type="InterPro" id="IPR015943">
    <property type="entry name" value="WD40/YVTN_repeat-like_dom_sf"/>
</dbReference>
<feature type="compositionally biased region" description="Low complexity" evidence="2">
    <location>
        <begin position="489"/>
        <end position="503"/>
    </location>
</feature>
<feature type="compositionally biased region" description="Basic residues" evidence="2">
    <location>
        <begin position="475"/>
        <end position="488"/>
    </location>
</feature>
<keyword evidence="1" id="KW-0853">WD repeat</keyword>
<feature type="domain" description="USP" evidence="3">
    <location>
        <begin position="539"/>
        <end position="907"/>
    </location>
</feature>
<keyword evidence="4" id="KW-0378">Hydrolase</keyword>
<dbReference type="GO" id="GO:0000289">
    <property type="term" value="P:nuclear-transcribed mRNA poly(A) tail shortening"/>
    <property type="evidence" value="ECO:0007669"/>
    <property type="project" value="TreeGrafter"/>
</dbReference>
<dbReference type="EMBL" id="MCFL01000025">
    <property type="protein sequence ID" value="ORZ34862.1"/>
    <property type="molecule type" value="Genomic_DNA"/>
</dbReference>
<dbReference type="Pfam" id="PF13423">
    <property type="entry name" value="UCH_1"/>
    <property type="match status" value="1"/>
</dbReference>
<dbReference type="InterPro" id="IPR036322">
    <property type="entry name" value="WD40_repeat_dom_sf"/>
</dbReference>
<organism evidence="4 5">
    <name type="scientific">Catenaria anguillulae PL171</name>
    <dbReference type="NCBI Taxonomy" id="765915"/>
    <lineage>
        <taxon>Eukaryota</taxon>
        <taxon>Fungi</taxon>
        <taxon>Fungi incertae sedis</taxon>
        <taxon>Blastocladiomycota</taxon>
        <taxon>Blastocladiomycetes</taxon>
        <taxon>Blastocladiales</taxon>
        <taxon>Catenariaceae</taxon>
        <taxon>Catenaria</taxon>
    </lineage>
</organism>
<keyword evidence="5" id="KW-1185">Reference proteome</keyword>
<dbReference type="SUPFAM" id="SSF54001">
    <property type="entry name" value="Cysteine proteinases"/>
    <property type="match status" value="1"/>
</dbReference>
<dbReference type="InterPro" id="IPR012337">
    <property type="entry name" value="RNaseH-like_sf"/>
</dbReference>
<dbReference type="GO" id="GO:0031251">
    <property type="term" value="C:PAN complex"/>
    <property type="evidence" value="ECO:0007669"/>
    <property type="project" value="TreeGrafter"/>
</dbReference>
<dbReference type="SUPFAM" id="SSF53098">
    <property type="entry name" value="Ribonuclease H-like"/>
    <property type="match status" value="1"/>
</dbReference>
<dbReference type="FunFam" id="3.30.420.10:FF:000175">
    <property type="entry name" value="RNA exonuclease 5"/>
    <property type="match status" value="1"/>
</dbReference>
<dbReference type="GO" id="GO:0003676">
    <property type="term" value="F:nucleic acid binding"/>
    <property type="evidence" value="ECO:0007669"/>
    <property type="project" value="InterPro"/>
</dbReference>
<evidence type="ECO:0000259" key="3">
    <source>
        <dbReference type="PROSITE" id="PS50235"/>
    </source>
</evidence>
<evidence type="ECO:0000256" key="1">
    <source>
        <dbReference type="ARBA" id="ARBA00022574"/>
    </source>
</evidence>
<dbReference type="PROSITE" id="PS50235">
    <property type="entry name" value="USP_3"/>
    <property type="match status" value="1"/>
</dbReference>
<feature type="region of interest" description="Disordered" evidence="2">
    <location>
        <begin position="1"/>
        <end position="24"/>
    </location>
</feature>
<dbReference type="STRING" id="765915.A0A1Y2HP13"/>
<dbReference type="PANTHER" id="PTHR15728">
    <property type="entry name" value="DEADENYLATION COMPLEX CATALYTIC SUBUNIT PAN2"/>
    <property type="match status" value="1"/>
</dbReference>
<protein>
    <submittedName>
        <fullName evidence="4">Ubiquitin carboxyl-terminal hydrolase-domain-containing protein</fullName>
    </submittedName>
</protein>
<gene>
    <name evidence="4" type="ORF">BCR44DRAFT_1136440</name>
</gene>
<dbReference type="Gene3D" id="3.30.420.10">
    <property type="entry name" value="Ribonuclease H-like superfamily/Ribonuclease H"/>
    <property type="match status" value="1"/>
</dbReference>
<dbReference type="InterPro" id="IPR038765">
    <property type="entry name" value="Papain-like_cys_pep_sf"/>
</dbReference>
<name>A0A1Y2HP13_9FUNG</name>
<dbReference type="GO" id="GO:0000932">
    <property type="term" value="C:P-body"/>
    <property type="evidence" value="ECO:0007669"/>
    <property type="project" value="TreeGrafter"/>
</dbReference>
<proteinExistence type="predicted"/>
<dbReference type="Gene3D" id="3.90.70.10">
    <property type="entry name" value="Cysteine proteinases"/>
    <property type="match status" value="1"/>
</dbReference>
<dbReference type="InterPro" id="IPR013520">
    <property type="entry name" value="Ribonucl_H"/>
</dbReference>
<evidence type="ECO:0000313" key="5">
    <source>
        <dbReference type="Proteomes" id="UP000193411"/>
    </source>
</evidence>
<dbReference type="InterPro" id="IPR028889">
    <property type="entry name" value="USP"/>
</dbReference>
<evidence type="ECO:0000256" key="2">
    <source>
        <dbReference type="SAM" id="MobiDB-lite"/>
    </source>
</evidence>
<feature type="region of interest" description="Disordered" evidence="2">
    <location>
        <begin position="474"/>
        <end position="504"/>
    </location>
</feature>
<dbReference type="Gene3D" id="2.130.10.10">
    <property type="entry name" value="YVTN repeat-like/Quinoprotein amine dehydrogenase"/>
    <property type="match status" value="1"/>
</dbReference>
<sequence>MDETAADDPSTLLGPASDPGTPPPYLPLETYHVASPVAPSGVTAVRFDPQQELVHCGFQSGHVRSFALPNCSPYTANVASYSPILDLCPDPRADQGSIVLSPDAVKHVHRRGRVLWSLTAKSDMSSAGLLAMTPLQHTPTSTFSTLILSATFSRLHVINVDRGAIVRELVTSDSPPCDYHHLRSPAPHTLLTGSALGALKWIDTRTWKATQSVAVHTGAPGPFAGVACVGDSGTYVATTGVHTGRQVVDVVDVRMGKVLGKVAVGASVMTAAKDGDCVLAVSEAGVLSVVDVGKLQVSATVRVWEDEAGEDAMAAPFACMDVSPSGELLVLGDLAGNTHFWCPPRSDGPVMIPDEYKGGTGHTWNWYPEHELKVNTDSHPIEVPSMVHAAPYVPWSEDVSFNAHVGMPRYTKDTLMSGTWPADLMHSVGLPPATIPATILANARGTPQLRTAPKPASLARNTWPYKTKTEIPKFKSTRRLRSRSRSSSRTRSSTPGTSSSLRPAQTESVLEDYKLMEIQYSRFGVHDFDFHFFNQSPYIGLEPGLPNAYVNNYLQVLFFSPSFRAQAMRHALQPACQKPLCLLCETGYLFRMLDQARAQAETTPVCRAANWCSAFAHLRETHGLNLLENPAVGFTSVATTMATCARFLLDQFRRDDAAVVGGQHPGPAGAGGVGTVVDEFCIQSRTEATCNSCKTRTSKVVDSFTVDLVYPGHRAGNPDVTFVDVLRASMVSASGGLGGAGSGGKAGGAGADMERIWCAKCKQYRPTMQKRLPVRVPDVLQVNCNVKAEWNADWWCSKDSHFTGIPGSGFMPVRFRLALPEPNAEPVFEALPDDGEAGEDVYTLSAVVFEVTEGGRPHIASHIFGEDNAGKGQWYLFNDFRVRAVPHNQVLQFPRWKIPSLVVYRKSSSAAKLALPTAPRLADLDLDWLLDPHLLLPPGRAPALRDPLHPAEILHPGFLCAIDAEFVSHCEEEAEYSSDGIKRIMRPRILSLARVSIVRGSGPLAGSECVDEYIEQRDPVVDYITAFSGIEPRDLDRNASTRRLVALKSAYRKLRCMVDSGAVFIGHSLEQDFRIINLVVPKRQVIDTSQLYHIPAQQRKLSLKFLAWAVLNEHVQVGNHDSVEDARTALALYNKYCEVQAAGNWKTFLKVCMTWDISTGSSRHPLMCTSP</sequence>
<dbReference type="GO" id="GO:0004535">
    <property type="term" value="F:poly(A)-specific ribonuclease activity"/>
    <property type="evidence" value="ECO:0007669"/>
    <property type="project" value="TreeGrafter"/>
</dbReference>
<dbReference type="SUPFAM" id="SSF50978">
    <property type="entry name" value="WD40 repeat-like"/>
    <property type="match status" value="1"/>
</dbReference>